<reference evidence="6 7" key="1">
    <citation type="submission" date="2021-08" db="EMBL/GenBank/DDBJ databases">
        <title>WGS of actinomycetes from Thailand.</title>
        <authorList>
            <person name="Thawai C."/>
        </authorList>
    </citation>
    <scope>NUCLEOTIDE SEQUENCE [LARGE SCALE GENOMIC DNA]</scope>
    <source>
        <strain evidence="6 7">PLK6-54</strain>
    </source>
</reference>
<evidence type="ECO:0000259" key="5">
    <source>
        <dbReference type="PROSITE" id="PS50932"/>
    </source>
</evidence>
<name>A0ABS7QDN0_9ACTN</name>
<dbReference type="PANTHER" id="PTHR30146:SF153">
    <property type="entry name" value="LACTOSE OPERON REPRESSOR"/>
    <property type="match status" value="1"/>
</dbReference>
<gene>
    <name evidence="6" type="ORF">K7862_27085</name>
</gene>
<comment type="caution">
    <text evidence="6">The sequence shown here is derived from an EMBL/GenBank/DDBJ whole genome shotgun (WGS) entry which is preliminary data.</text>
</comment>
<dbReference type="SUPFAM" id="SSF47413">
    <property type="entry name" value="lambda repressor-like DNA-binding domains"/>
    <property type="match status" value="1"/>
</dbReference>
<dbReference type="CDD" id="cd01392">
    <property type="entry name" value="HTH_LacI"/>
    <property type="match status" value="1"/>
</dbReference>
<keyword evidence="7" id="KW-1185">Reference proteome</keyword>
<dbReference type="Gene3D" id="1.10.260.40">
    <property type="entry name" value="lambda repressor-like DNA-binding domains"/>
    <property type="match status" value="1"/>
</dbReference>
<dbReference type="SMART" id="SM00354">
    <property type="entry name" value="HTH_LACI"/>
    <property type="match status" value="1"/>
</dbReference>
<dbReference type="InterPro" id="IPR010982">
    <property type="entry name" value="Lambda_DNA-bd_dom_sf"/>
</dbReference>
<dbReference type="PROSITE" id="PS00356">
    <property type="entry name" value="HTH_LACI_1"/>
    <property type="match status" value="1"/>
</dbReference>
<dbReference type="InterPro" id="IPR028082">
    <property type="entry name" value="Peripla_BP_I"/>
</dbReference>
<evidence type="ECO:0000256" key="3">
    <source>
        <dbReference type="ARBA" id="ARBA00023163"/>
    </source>
</evidence>
<dbReference type="InterPro" id="IPR000843">
    <property type="entry name" value="HTH_LacI"/>
</dbReference>
<evidence type="ECO:0000256" key="1">
    <source>
        <dbReference type="ARBA" id="ARBA00023015"/>
    </source>
</evidence>
<accession>A0ABS7QDN0</accession>
<feature type="domain" description="HTH lacI-type" evidence="5">
    <location>
        <begin position="3"/>
        <end position="57"/>
    </location>
</feature>
<sequence length="383" mass="40686">MGVSLKDVALRAGVSLRTASKVVNGSPHLRPATRERVLRAVDELGYRPNLTARHLRSGRTGLITMAVPDVARPYFAELAGAVIETAARYGRTVLLDHTGGSYERELTVCNGARSHLADGLILSPVRLAEEDLRARADQAPLVLLGGGEYRVPYDHIAIDDVAAARTAVRHLASLGRRRIAFVGASDDRARREADLRLRGWREELAAAGTVPSTALVAATDGRGRQDGLAAMTRLLARQRSRGRPVPDAVFACNDQLALGAMRALAQHGLRVPEDVAVVGFDDTEEGRYAAVSLTTIAPDTSAIARLAVTRLVERISWDGASPPPAPVRITPGHTLVVRESTTGRSGTGRAPPRPAAPAFEPAAPAHAFAGCQSRQPPVARGTV</sequence>
<dbReference type="InterPro" id="IPR046335">
    <property type="entry name" value="LacI/GalR-like_sensor"/>
</dbReference>
<organism evidence="6 7">
    <name type="scientific">Actinacidiphila acidipaludis</name>
    <dbReference type="NCBI Taxonomy" id="2873382"/>
    <lineage>
        <taxon>Bacteria</taxon>
        <taxon>Bacillati</taxon>
        <taxon>Actinomycetota</taxon>
        <taxon>Actinomycetes</taxon>
        <taxon>Kitasatosporales</taxon>
        <taxon>Streptomycetaceae</taxon>
        <taxon>Actinacidiphila</taxon>
    </lineage>
</organism>
<keyword evidence="3" id="KW-0804">Transcription</keyword>
<feature type="region of interest" description="Disordered" evidence="4">
    <location>
        <begin position="340"/>
        <end position="383"/>
    </location>
</feature>
<dbReference type="PROSITE" id="PS50932">
    <property type="entry name" value="HTH_LACI_2"/>
    <property type="match status" value="1"/>
</dbReference>
<dbReference type="Proteomes" id="UP000778578">
    <property type="component" value="Unassembled WGS sequence"/>
</dbReference>
<dbReference type="EMBL" id="JAINZZ010000045">
    <property type="protein sequence ID" value="MBY8881275.1"/>
    <property type="molecule type" value="Genomic_DNA"/>
</dbReference>
<evidence type="ECO:0000313" key="7">
    <source>
        <dbReference type="Proteomes" id="UP000778578"/>
    </source>
</evidence>
<dbReference type="RefSeq" id="WP_222967127.1">
    <property type="nucleotide sequence ID" value="NZ_JAINZZ010000045.1"/>
</dbReference>
<dbReference type="SUPFAM" id="SSF53822">
    <property type="entry name" value="Periplasmic binding protein-like I"/>
    <property type="match status" value="1"/>
</dbReference>
<dbReference type="PANTHER" id="PTHR30146">
    <property type="entry name" value="LACI-RELATED TRANSCRIPTIONAL REPRESSOR"/>
    <property type="match status" value="1"/>
</dbReference>
<protein>
    <submittedName>
        <fullName evidence="6">LacI family transcriptional regulator</fullName>
    </submittedName>
</protein>
<proteinExistence type="predicted"/>
<dbReference type="CDD" id="cd06267">
    <property type="entry name" value="PBP1_LacI_sugar_binding-like"/>
    <property type="match status" value="1"/>
</dbReference>
<dbReference type="Pfam" id="PF00356">
    <property type="entry name" value="LacI"/>
    <property type="match status" value="1"/>
</dbReference>
<feature type="compositionally biased region" description="Low complexity" evidence="4">
    <location>
        <begin position="356"/>
        <end position="369"/>
    </location>
</feature>
<dbReference type="Pfam" id="PF13377">
    <property type="entry name" value="Peripla_BP_3"/>
    <property type="match status" value="1"/>
</dbReference>
<evidence type="ECO:0000256" key="4">
    <source>
        <dbReference type="SAM" id="MobiDB-lite"/>
    </source>
</evidence>
<evidence type="ECO:0000256" key="2">
    <source>
        <dbReference type="ARBA" id="ARBA00023125"/>
    </source>
</evidence>
<keyword evidence="2" id="KW-0238">DNA-binding</keyword>
<dbReference type="Gene3D" id="3.40.50.2300">
    <property type="match status" value="2"/>
</dbReference>
<keyword evidence="1" id="KW-0805">Transcription regulation</keyword>
<evidence type="ECO:0000313" key="6">
    <source>
        <dbReference type="EMBL" id="MBY8881275.1"/>
    </source>
</evidence>